<feature type="domain" description="ABC transporter" evidence="7">
    <location>
        <begin position="541"/>
        <end position="828"/>
    </location>
</feature>
<dbReference type="EMBL" id="JANBTX010000028">
    <property type="protein sequence ID" value="KAJ2689271.1"/>
    <property type="molecule type" value="Genomic_DNA"/>
</dbReference>
<dbReference type="GO" id="GO:0042626">
    <property type="term" value="F:ATPase-coupled transmembrane transporter activity"/>
    <property type="evidence" value="ECO:0007669"/>
    <property type="project" value="TreeGrafter"/>
</dbReference>
<dbReference type="OrthoDB" id="6500128at2759"/>
<dbReference type="Gene3D" id="3.40.50.300">
    <property type="entry name" value="P-loop containing nucleotide triphosphate hydrolases"/>
    <property type="match status" value="2"/>
</dbReference>
<dbReference type="GO" id="GO:0016020">
    <property type="term" value="C:membrane"/>
    <property type="evidence" value="ECO:0007669"/>
    <property type="project" value="UniProtKB-SubCell"/>
</dbReference>
<dbReference type="Proteomes" id="UP001151516">
    <property type="component" value="Unassembled WGS sequence"/>
</dbReference>
<dbReference type="InterPro" id="IPR027417">
    <property type="entry name" value="P-loop_NTPase"/>
</dbReference>
<gene>
    <name evidence="8" type="primary">YCF1_2</name>
    <name evidence="8" type="ORF">IWW39_001618</name>
</gene>
<evidence type="ECO:0000256" key="1">
    <source>
        <dbReference type="ARBA" id="ARBA00004141"/>
    </source>
</evidence>
<proteinExistence type="inferred from homology"/>
<comment type="caution">
    <text evidence="8">The sequence shown here is derived from an EMBL/GenBank/DDBJ whole genome shotgun (WGS) entry which is preliminary data.</text>
</comment>
<dbReference type="GO" id="GO:0005524">
    <property type="term" value="F:ATP binding"/>
    <property type="evidence" value="ECO:0007669"/>
    <property type="project" value="UniProtKB-KW"/>
</dbReference>
<dbReference type="InterPro" id="IPR050173">
    <property type="entry name" value="ABC_transporter_C-like"/>
</dbReference>
<feature type="transmembrane region" description="Helical" evidence="6">
    <location>
        <begin position="53"/>
        <end position="72"/>
    </location>
</feature>
<dbReference type="SMART" id="SM00382">
    <property type="entry name" value="AAA"/>
    <property type="match status" value="1"/>
</dbReference>
<dbReference type="GO" id="GO:0016887">
    <property type="term" value="F:ATP hydrolysis activity"/>
    <property type="evidence" value="ECO:0007669"/>
    <property type="project" value="InterPro"/>
</dbReference>
<organism evidence="8 9">
    <name type="scientific">Coemansia spiralis</name>
    <dbReference type="NCBI Taxonomy" id="417178"/>
    <lineage>
        <taxon>Eukaryota</taxon>
        <taxon>Fungi</taxon>
        <taxon>Fungi incertae sedis</taxon>
        <taxon>Zoopagomycota</taxon>
        <taxon>Kickxellomycotina</taxon>
        <taxon>Kickxellomycetes</taxon>
        <taxon>Kickxellales</taxon>
        <taxon>Kickxellaceae</taxon>
        <taxon>Coemansia</taxon>
    </lineage>
</organism>
<comment type="similarity">
    <text evidence="2">Belongs to the ABC transporter superfamily. ABCC family. Conjugate transporter (TC 3.A.1.208) subfamily.</text>
</comment>
<name>A0A9W8GLM2_9FUNG</name>
<protein>
    <submittedName>
        <fullName evidence="8">ATP-binding cassette glutathione S-conjugate transporter ycf1</fullName>
    </submittedName>
</protein>
<keyword evidence="9" id="KW-1185">Reference proteome</keyword>
<keyword evidence="6" id="KW-1133">Transmembrane helix</keyword>
<dbReference type="Pfam" id="PF00005">
    <property type="entry name" value="ABC_tran"/>
    <property type="match status" value="2"/>
</dbReference>
<evidence type="ECO:0000256" key="2">
    <source>
        <dbReference type="ARBA" id="ARBA00009726"/>
    </source>
</evidence>
<evidence type="ECO:0000259" key="7">
    <source>
        <dbReference type="PROSITE" id="PS50893"/>
    </source>
</evidence>
<feature type="compositionally biased region" description="Polar residues" evidence="5">
    <location>
        <begin position="338"/>
        <end position="350"/>
    </location>
</feature>
<keyword evidence="6" id="KW-0812">Transmembrane</keyword>
<dbReference type="PROSITE" id="PS00211">
    <property type="entry name" value="ABC_TRANSPORTER_1"/>
    <property type="match status" value="1"/>
</dbReference>
<evidence type="ECO:0000313" key="9">
    <source>
        <dbReference type="Proteomes" id="UP001151516"/>
    </source>
</evidence>
<sequence>MKLHRLRQVTVDDLWPLPERYQLRTAYSDFKLNTSESYFVIRAIFRMMWRPMIPVYIVGLLLQFIPLLRIKLNSNIMRNVDDLSNYSMLMIVADIARVVVVQLLDNQQSVARQFIQKEMARAENAIDIELFRLPLQRMGLVKDSFGFIETRMTQGTGKLVGKIAYLEQQPWIMNDTLRANILFGREYEEDYYWKVLDACALTDDLKMWPSGDMTAIGENGMNISGGQRARLALARTVYSKADIYFLDDPLSAVDAIVKRHILDNIILSTGLLGDKLRFVTTNADNILPLCNQIASVEDGHVSVKVQTPLAHTAFKSKGATASKVKDIHKASIEQITASDVKQKEGNSSTGKDPKSNAEPLKQWSRWSNTKYAIRICGLTMVLTIVITKLFEKISQALLDMYETDVLKVNGDSSTGNGNAMLAYVTATTLSNLFSSLMWKVQLYIKGYLTDKDFEQRVGNHLIRGLQFAPLSYFETGDVAEFRQNCSSMGWKVSAISALPLKTRELLAKINEFRNLAEREPEAPYVVDSCRPSAQWPPNGKLEFCDFSMKYGADLGYALKNINLTINPGEKIGIVGRTGAGKSSLAKVLFRLVHENTSGSILIDGQDISEFGVGDYRPRLGMIPQESTMLDGSIRHNLDPLNQFDIEQMWASLIKCNMAKSLSSCSISMDDDDDIKDSNSEEARKRKQWKKAGWFKRVLLFIMKKMPRSMDASEFIIYRGLDRYANWCYGGISSGQEQLFGLCRVIMRRRKIIVLDEATANVDLETDKMVQELIRKEFSDCTVLTIAHRLETIMKSDRIIVMDKGTIAEIGTPEELLAKDGMFAQLVKTSDFGQ</sequence>
<evidence type="ECO:0000313" key="8">
    <source>
        <dbReference type="EMBL" id="KAJ2689271.1"/>
    </source>
</evidence>
<evidence type="ECO:0000256" key="4">
    <source>
        <dbReference type="ARBA" id="ARBA00022840"/>
    </source>
</evidence>
<keyword evidence="4 8" id="KW-0067">ATP-binding</keyword>
<comment type="subcellular location">
    <subcellularLocation>
        <location evidence="1">Membrane</location>
        <topology evidence="1">Multi-pass membrane protein</topology>
    </subcellularLocation>
</comment>
<keyword evidence="3" id="KW-0547">Nucleotide-binding</keyword>
<feature type="region of interest" description="Disordered" evidence="5">
    <location>
        <begin position="338"/>
        <end position="359"/>
    </location>
</feature>
<dbReference type="InterPro" id="IPR017871">
    <property type="entry name" value="ABC_transporter-like_CS"/>
</dbReference>
<dbReference type="InterPro" id="IPR003593">
    <property type="entry name" value="AAA+_ATPase"/>
</dbReference>
<reference evidence="8" key="1">
    <citation type="submission" date="2022-07" db="EMBL/GenBank/DDBJ databases">
        <title>Phylogenomic reconstructions and comparative analyses of Kickxellomycotina fungi.</title>
        <authorList>
            <person name="Reynolds N.K."/>
            <person name="Stajich J.E."/>
            <person name="Barry K."/>
            <person name="Grigoriev I.V."/>
            <person name="Crous P."/>
            <person name="Smith M.E."/>
        </authorList>
    </citation>
    <scope>NUCLEOTIDE SEQUENCE</scope>
    <source>
        <strain evidence="8">CBS 109367</strain>
    </source>
</reference>
<dbReference type="PANTHER" id="PTHR24223">
    <property type="entry name" value="ATP-BINDING CASSETTE SUB-FAMILY C"/>
    <property type="match status" value="1"/>
</dbReference>
<dbReference type="CDD" id="cd03244">
    <property type="entry name" value="ABCC_MRP_domain2"/>
    <property type="match status" value="1"/>
</dbReference>
<keyword evidence="6" id="KW-0472">Membrane</keyword>
<accession>A0A9W8GLM2</accession>
<dbReference type="InterPro" id="IPR003439">
    <property type="entry name" value="ABC_transporter-like_ATP-bd"/>
</dbReference>
<dbReference type="AlphaFoldDB" id="A0A9W8GLM2"/>
<dbReference type="PANTHER" id="PTHR24223:SF456">
    <property type="entry name" value="MULTIDRUG RESISTANCE-ASSOCIATED PROTEIN LETHAL(2)03659"/>
    <property type="match status" value="1"/>
</dbReference>
<feature type="domain" description="ABC transporter" evidence="7">
    <location>
        <begin position="62"/>
        <end position="323"/>
    </location>
</feature>
<evidence type="ECO:0000256" key="5">
    <source>
        <dbReference type="SAM" id="MobiDB-lite"/>
    </source>
</evidence>
<evidence type="ECO:0000256" key="6">
    <source>
        <dbReference type="SAM" id="Phobius"/>
    </source>
</evidence>
<dbReference type="PROSITE" id="PS50893">
    <property type="entry name" value="ABC_TRANSPORTER_2"/>
    <property type="match status" value="2"/>
</dbReference>
<dbReference type="SUPFAM" id="SSF52540">
    <property type="entry name" value="P-loop containing nucleoside triphosphate hydrolases"/>
    <property type="match status" value="2"/>
</dbReference>
<evidence type="ECO:0000256" key="3">
    <source>
        <dbReference type="ARBA" id="ARBA00022741"/>
    </source>
</evidence>